<reference evidence="1 2" key="1">
    <citation type="journal article" date="2021" name="Elife">
        <title>Chloroplast acquisition without the gene transfer in kleptoplastic sea slugs, Plakobranchus ocellatus.</title>
        <authorList>
            <person name="Maeda T."/>
            <person name="Takahashi S."/>
            <person name="Yoshida T."/>
            <person name="Shimamura S."/>
            <person name="Takaki Y."/>
            <person name="Nagai Y."/>
            <person name="Toyoda A."/>
            <person name="Suzuki Y."/>
            <person name="Arimoto A."/>
            <person name="Ishii H."/>
            <person name="Satoh N."/>
            <person name="Nishiyama T."/>
            <person name="Hasebe M."/>
            <person name="Maruyama T."/>
            <person name="Minagawa J."/>
            <person name="Obokata J."/>
            <person name="Shigenobu S."/>
        </authorList>
    </citation>
    <scope>NUCLEOTIDE SEQUENCE [LARGE SCALE GENOMIC DNA]</scope>
</reference>
<protein>
    <submittedName>
        <fullName evidence="1">Uncharacterized protein</fullName>
    </submittedName>
</protein>
<organism evidence="1 2">
    <name type="scientific">Plakobranchus ocellatus</name>
    <dbReference type="NCBI Taxonomy" id="259542"/>
    <lineage>
        <taxon>Eukaryota</taxon>
        <taxon>Metazoa</taxon>
        <taxon>Spiralia</taxon>
        <taxon>Lophotrochozoa</taxon>
        <taxon>Mollusca</taxon>
        <taxon>Gastropoda</taxon>
        <taxon>Heterobranchia</taxon>
        <taxon>Euthyneura</taxon>
        <taxon>Panpulmonata</taxon>
        <taxon>Sacoglossa</taxon>
        <taxon>Placobranchoidea</taxon>
        <taxon>Plakobranchidae</taxon>
        <taxon>Plakobranchus</taxon>
    </lineage>
</organism>
<evidence type="ECO:0000313" key="2">
    <source>
        <dbReference type="Proteomes" id="UP000735302"/>
    </source>
</evidence>
<comment type="caution">
    <text evidence="1">The sequence shown here is derived from an EMBL/GenBank/DDBJ whole genome shotgun (WGS) entry which is preliminary data.</text>
</comment>
<proteinExistence type="predicted"/>
<keyword evidence="2" id="KW-1185">Reference proteome</keyword>
<gene>
    <name evidence="1" type="ORF">PoB_001607800</name>
</gene>
<accession>A0AAV3Z551</accession>
<evidence type="ECO:0000313" key="1">
    <source>
        <dbReference type="EMBL" id="GFN89572.1"/>
    </source>
</evidence>
<dbReference type="EMBL" id="BLXT01001944">
    <property type="protein sequence ID" value="GFN89572.1"/>
    <property type="molecule type" value="Genomic_DNA"/>
</dbReference>
<sequence length="83" mass="8882">MDSESALRFAGTLLSRVRAPPPAPWPEGGPESLISSCCGFAIYKEPNLGELKANGGPKLVELVLGISRNGLPVEIRHLWGLED</sequence>
<dbReference type="AlphaFoldDB" id="A0AAV3Z551"/>
<dbReference type="Proteomes" id="UP000735302">
    <property type="component" value="Unassembled WGS sequence"/>
</dbReference>
<name>A0AAV3Z551_9GAST</name>